<comment type="function">
    <text evidence="1 13">Transfers the gamma-phosphate of ATP to the 4'-position of a tetraacyldisaccharide 1-phosphate intermediate (termed DS-1-P) to form tetraacyldisaccharide 1,4'-bis-phosphate (lipid IVA).</text>
</comment>
<comment type="pathway">
    <text evidence="2 13">Glycolipid biosynthesis; lipid IV(A) biosynthesis; lipid IV(A) from (3R)-3-hydroxytetradecanoyl-[acyl-carrier-protein] and UDP-N-acetyl-alpha-D-glucosamine: step 6/6.</text>
</comment>
<dbReference type="PANTHER" id="PTHR42724:SF1">
    <property type="entry name" value="TETRAACYLDISACCHARIDE 4'-KINASE, MITOCHONDRIAL-RELATED"/>
    <property type="match status" value="1"/>
</dbReference>
<dbReference type="EC" id="2.7.1.130" evidence="3 13"/>
<evidence type="ECO:0000313" key="14">
    <source>
        <dbReference type="EMBL" id="RMA97051.1"/>
    </source>
</evidence>
<reference evidence="14 15" key="1">
    <citation type="submission" date="2018-10" db="EMBL/GenBank/DDBJ databases">
        <title>Genomic Encyclopedia of Archaeal and Bacterial Type Strains, Phase II (KMG-II): from individual species to whole genera.</title>
        <authorList>
            <person name="Goeker M."/>
        </authorList>
    </citation>
    <scope>NUCLEOTIDE SEQUENCE [LARGE SCALE GENOMIC DNA]</scope>
    <source>
        <strain evidence="14 15">VM1</strain>
    </source>
</reference>
<name>A0A3M0BIN8_9AQUI</name>
<gene>
    <name evidence="13" type="primary">lpxK</name>
    <name evidence="14" type="ORF">CLV39_0704</name>
</gene>
<evidence type="ECO:0000313" key="15">
    <source>
        <dbReference type="Proteomes" id="UP000280842"/>
    </source>
</evidence>
<accession>A0A3M0BIN8</accession>
<evidence type="ECO:0000256" key="3">
    <source>
        <dbReference type="ARBA" id="ARBA00012071"/>
    </source>
</evidence>
<keyword evidence="11 13" id="KW-0443">Lipid metabolism</keyword>
<proteinExistence type="inferred from homology"/>
<evidence type="ECO:0000256" key="8">
    <source>
        <dbReference type="ARBA" id="ARBA00022741"/>
    </source>
</evidence>
<dbReference type="RefSeq" id="WP_121922845.1">
    <property type="nucleotide sequence ID" value="NZ_REFO01000011.1"/>
</dbReference>
<keyword evidence="15" id="KW-1185">Reference proteome</keyword>
<keyword evidence="6 13" id="KW-0441">Lipid A biosynthesis</keyword>
<evidence type="ECO:0000256" key="13">
    <source>
        <dbReference type="HAMAP-Rule" id="MF_00409"/>
    </source>
</evidence>
<dbReference type="SUPFAM" id="SSF52540">
    <property type="entry name" value="P-loop containing nucleoside triphosphate hydrolases"/>
    <property type="match status" value="1"/>
</dbReference>
<evidence type="ECO:0000256" key="11">
    <source>
        <dbReference type="ARBA" id="ARBA00023098"/>
    </source>
</evidence>
<dbReference type="Pfam" id="PF02606">
    <property type="entry name" value="LpxK"/>
    <property type="match status" value="1"/>
</dbReference>
<dbReference type="GO" id="GO:0005524">
    <property type="term" value="F:ATP binding"/>
    <property type="evidence" value="ECO:0007669"/>
    <property type="project" value="UniProtKB-UniRule"/>
</dbReference>
<keyword evidence="7 13" id="KW-0808">Transferase</keyword>
<dbReference type="InterPro" id="IPR027417">
    <property type="entry name" value="P-loop_NTPase"/>
</dbReference>
<evidence type="ECO:0000256" key="12">
    <source>
        <dbReference type="ARBA" id="ARBA00029757"/>
    </source>
</evidence>
<dbReference type="NCBIfam" id="TIGR00682">
    <property type="entry name" value="lpxK"/>
    <property type="match status" value="1"/>
</dbReference>
<evidence type="ECO:0000256" key="6">
    <source>
        <dbReference type="ARBA" id="ARBA00022556"/>
    </source>
</evidence>
<feature type="binding site" evidence="13">
    <location>
        <begin position="38"/>
        <end position="45"/>
    </location>
    <ligand>
        <name>ATP</name>
        <dbReference type="ChEBI" id="CHEBI:30616"/>
    </ligand>
</feature>
<comment type="catalytic activity">
    <reaction evidence="13">
        <text>a lipid A disaccharide + ATP = a lipid IVA + ADP + H(+)</text>
        <dbReference type="Rhea" id="RHEA:67840"/>
        <dbReference type="ChEBI" id="CHEBI:15378"/>
        <dbReference type="ChEBI" id="CHEBI:30616"/>
        <dbReference type="ChEBI" id="CHEBI:176343"/>
        <dbReference type="ChEBI" id="CHEBI:176425"/>
        <dbReference type="ChEBI" id="CHEBI:456216"/>
        <dbReference type="EC" id="2.7.1.130"/>
    </reaction>
</comment>
<evidence type="ECO:0000256" key="7">
    <source>
        <dbReference type="ARBA" id="ARBA00022679"/>
    </source>
</evidence>
<evidence type="ECO:0000256" key="2">
    <source>
        <dbReference type="ARBA" id="ARBA00004870"/>
    </source>
</evidence>
<dbReference type="OrthoDB" id="9789797at2"/>
<dbReference type="AlphaFoldDB" id="A0A3M0BIN8"/>
<sequence>MIDKIYGFLAYIRRKLYKKNILKQKKLPKPVISIGNLSVGGTGKTPITISISKYLKSKGLNVVVLSRGYKRKTKQTLIVSEEDKGYEIFGDEPYLMFKKGIPVVVSSSRYDAGILALEKLNPDIFILDDGFQHFQLYRDIDILVIDLNKPFWEDKLLPFGRLREPKSFYKYADLFLITKWKNKKEKLKKLKEFNKPYFLTEEKINRLTDFKKVYDFDILKDKKIIAFAGLGNNKYFFETVKNLAKEYNFKIEKFLDFPDHYNYKNFKKEENKIYITTEKDLIKFKDKKNIYALEYQIEIPEDFKKYLDLKLNQILTKK</sequence>
<dbReference type="GO" id="GO:0009245">
    <property type="term" value="P:lipid A biosynthetic process"/>
    <property type="evidence" value="ECO:0007669"/>
    <property type="project" value="UniProtKB-UniRule"/>
</dbReference>
<dbReference type="Proteomes" id="UP000280842">
    <property type="component" value="Unassembled WGS sequence"/>
</dbReference>
<evidence type="ECO:0000256" key="10">
    <source>
        <dbReference type="ARBA" id="ARBA00022840"/>
    </source>
</evidence>
<dbReference type="EMBL" id="REFO01000011">
    <property type="protein sequence ID" value="RMA97051.1"/>
    <property type="molecule type" value="Genomic_DNA"/>
</dbReference>
<dbReference type="HAMAP" id="MF_00409">
    <property type="entry name" value="LpxK"/>
    <property type="match status" value="1"/>
</dbReference>
<comment type="caution">
    <text evidence="14">The sequence shown here is derived from an EMBL/GenBank/DDBJ whole genome shotgun (WGS) entry which is preliminary data.</text>
</comment>
<dbReference type="GO" id="GO:0009029">
    <property type="term" value="F:lipid-A 4'-kinase activity"/>
    <property type="evidence" value="ECO:0007669"/>
    <property type="project" value="UniProtKB-UniRule"/>
</dbReference>
<protein>
    <recommendedName>
        <fullName evidence="4 13">Tetraacyldisaccharide 4'-kinase</fullName>
        <ecNumber evidence="3 13">2.7.1.130</ecNumber>
    </recommendedName>
    <alternativeName>
        <fullName evidence="12 13">Lipid A 4'-kinase</fullName>
    </alternativeName>
</protein>
<dbReference type="GO" id="GO:0005886">
    <property type="term" value="C:plasma membrane"/>
    <property type="evidence" value="ECO:0007669"/>
    <property type="project" value="TreeGrafter"/>
</dbReference>
<keyword evidence="8 13" id="KW-0547">Nucleotide-binding</keyword>
<evidence type="ECO:0000256" key="9">
    <source>
        <dbReference type="ARBA" id="ARBA00022777"/>
    </source>
</evidence>
<dbReference type="GO" id="GO:0009244">
    <property type="term" value="P:lipopolysaccharide core region biosynthetic process"/>
    <property type="evidence" value="ECO:0007669"/>
    <property type="project" value="TreeGrafter"/>
</dbReference>
<evidence type="ECO:0000256" key="4">
    <source>
        <dbReference type="ARBA" id="ARBA00016436"/>
    </source>
</evidence>
<keyword evidence="9 13" id="KW-0418">Kinase</keyword>
<dbReference type="UniPathway" id="UPA00359">
    <property type="reaction ID" value="UER00482"/>
</dbReference>
<dbReference type="PANTHER" id="PTHR42724">
    <property type="entry name" value="TETRAACYLDISACCHARIDE 4'-KINASE"/>
    <property type="match status" value="1"/>
</dbReference>
<evidence type="ECO:0000256" key="5">
    <source>
        <dbReference type="ARBA" id="ARBA00022516"/>
    </source>
</evidence>
<organism evidence="14 15">
    <name type="scientific">Hydrogenothermus marinus</name>
    <dbReference type="NCBI Taxonomy" id="133270"/>
    <lineage>
        <taxon>Bacteria</taxon>
        <taxon>Pseudomonadati</taxon>
        <taxon>Aquificota</taxon>
        <taxon>Aquificia</taxon>
        <taxon>Aquificales</taxon>
        <taxon>Hydrogenothermaceae</taxon>
        <taxon>Hydrogenothermus</taxon>
    </lineage>
</organism>
<evidence type="ECO:0000256" key="1">
    <source>
        <dbReference type="ARBA" id="ARBA00002274"/>
    </source>
</evidence>
<keyword evidence="5 13" id="KW-0444">Lipid biosynthesis</keyword>
<comment type="similarity">
    <text evidence="13">Belongs to the LpxK family.</text>
</comment>
<keyword evidence="10 13" id="KW-0067">ATP-binding</keyword>
<dbReference type="InterPro" id="IPR003758">
    <property type="entry name" value="LpxK"/>
</dbReference>